<evidence type="ECO:0000259" key="1">
    <source>
        <dbReference type="Pfam" id="PF00535"/>
    </source>
</evidence>
<dbReference type="SUPFAM" id="SSF53448">
    <property type="entry name" value="Nucleotide-diphospho-sugar transferases"/>
    <property type="match status" value="1"/>
</dbReference>
<accession>A0ABT3PLC8</accession>
<dbReference type="Pfam" id="PF00535">
    <property type="entry name" value="Glycos_transf_2"/>
    <property type="match status" value="1"/>
</dbReference>
<evidence type="ECO:0000313" key="2">
    <source>
        <dbReference type="EMBL" id="MCW9706758.1"/>
    </source>
</evidence>
<dbReference type="CDD" id="cd00761">
    <property type="entry name" value="Glyco_tranf_GTA_type"/>
    <property type="match status" value="1"/>
</dbReference>
<dbReference type="PANTHER" id="PTHR22916">
    <property type="entry name" value="GLYCOSYLTRANSFERASE"/>
    <property type="match status" value="1"/>
</dbReference>
<keyword evidence="3" id="KW-1185">Reference proteome</keyword>
<name>A0ABT3PLC8_9BACT</name>
<feature type="domain" description="Glycosyltransferase 2-like" evidence="1">
    <location>
        <begin position="12"/>
        <end position="177"/>
    </location>
</feature>
<comment type="caution">
    <text evidence="2">The sequence shown here is derived from an EMBL/GenBank/DDBJ whole genome shotgun (WGS) entry which is preliminary data.</text>
</comment>
<proteinExistence type="predicted"/>
<reference evidence="2 3" key="1">
    <citation type="submission" date="2021-03" db="EMBL/GenBank/DDBJ databases">
        <title>Aliifodinibius sp. nov., a new bacterium isolated from saline soil.</title>
        <authorList>
            <person name="Galisteo C."/>
            <person name="De La Haba R."/>
            <person name="Sanchez-Porro C."/>
            <person name="Ventosa A."/>
        </authorList>
    </citation>
    <scope>NUCLEOTIDE SEQUENCE [LARGE SCALE GENOMIC DNA]</scope>
    <source>
        <strain evidence="2 3">1BSP15-2V2</strain>
    </source>
</reference>
<dbReference type="PANTHER" id="PTHR22916:SF3">
    <property type="entry name" value="UDP-GLCNAC:BETAGAL BETA-1,3-N-ACETYLGLUCOSAMINYLTRANSFERASE-LIKE PROTEIN 1"/>
    <property type="match status" value="1"/>
</dbReference>
<dbReference type="InterPro" id="IPR029044">
    <property type="entry name" value="Nucleotide-diphossugar_trans"/>
</dbReference>
<sequence length="325" mass="37769">MCESLKNEPFVSVLTPVYNGAEFLDECIQSVLNQTYSNWEYVIVNNQSTDNSLEIIEKYANQDDRIRVHNNKEFLPQMENLNHAFRQISSESKYCKVVHTDDWLFPECITKMVEVNEKYPSVGIVSSYRLDDRLVGLDGLEYPSNFNSGKEIARKYLTNGTSYFGSPSSILIRSDLIRQREKVYAESHLAADTGACVDLLKDSDFGFVHQVLTFTRRHDESMTNMYAKANNAFLHARLYSLLTYAPHFLNESEYEKSLSKEMKKYYILLARNLLKNRSTEKFKQQLEILDQLELDFEVIRFLKNLIRESALQISETVGIKLRRAQ</sequence>
<dbReference type="EMBL" id="JAGGJA010000004">
    <property type="protein sequence ID" value="MCW9706758.1"/>
    <property type="molecule type" value="Genomic_DNA"/>
</dbReference>
<dbReference type="Gene3D" id="3.90.550.10">
    <property type="entry name" value="Spore Coat Polysaccharide Biosynthesis Protein SpsA, Chain A"/>
    <property type="match status" value="1"/>
</dbReference>
<protein>
    <submittedName>
        <fullName evidence="2">Glycosyltransferase family 2 protein</fullName>
    </submittedName>
</protein>
<evidence type="ECO:0000313" key="3">
    <source>
        <dbReference type="Proteomes" id="UP001207918"/>
    </source>
</evidence>
<dbReference type="RefSeq" id="WP_265765492.1">
    <property type="nucleotide sequence ID" value="NZ_JAGGJA010000004.1"/>
</dbReference>
<dbReference type="InterPro" id="IPR001173">
    <property type="entry name" value="Glyco_trans_2-like"/>
</dbReference>
<gene>
    <name evidence="2" type="ORF">J6I44_07810</name>
</gene>
<organism evidence="2 3">
    <name type="scientific">Fodinibius salsisoli</name>
    <dbReference type="NCBI Taxonomy" id="2820877"/>
    <lineage>
        <taxon>Bacteria</taxon>
        <taxon>Pseudomonadati</taxon>
        <taxon>Balneolota</taxon>
        <taxon>Balneolia</taxon>
        <taxon>Balneolales</taxon>
        <taxon>Balneolaceae</taxon>
        <taxon>Fodinibius</taxon>
    </lineage>
</organism>
<dbReference type="Proteomes" id="UP001207918">
    <property type="component" value="Unassembled WGS sequence"/>
</dbReference>